<keyword evidence="7" id="KW-1185">Reference proteome</keyword>
<feature type="transmembrane region" description="Helical" evidence="6">
    <location>
        <begin position="88"/>
        <end position="114"/>
    </location>
</feature>
<dbReference type="WBParaSite" id="Csp11.Scaffold629.g9222.t2">
    <property type="protein sequence ID" value="Csp11.Scaffold629.g9222.t2"/>
    <property type="gene ID" value="Csp11.Scaffold629.g9222"/>
</dbReference>
<comment type="subcellular location">
    <subcellularLocation>
        <location evidence="1">Membrane</location>
        <topology evidence="1">Multi-pass membrane protein</topology>
    </subcellularLocation>
</comment>
<evidence type="ECO:0000256" key="3">
    <source>
        <dbReference type="ARBA" id="ARBA00022692"/>
    </source>
</evidence>
<dbReference type="AlphaFoldDB" id="A0A1I7UGY8"/>
<name>A0A1I7UGY8_9PELO</name>
<evidence type="ECO:0000256" key="2">
    <source>
        <dbReference type="ARBA" id="ARBA00005692"/>
    </source>
</evidence>
<dbReference type="InterPro" id="IPR000609">
    <property type="entry name" value="7TM_GPCR_serpentine_rcpt_Srg"/>
</dbReference>
<accession>A0A1I7UGY8</accession>
<dbReference type="PRINTS" id="PR00698">
    <property type="entry name" value="TMPROTEINSRG"/>
</dbReference>
<evidence type="ECO:0000256" key="6">
    <source>
        <dbReference type="RuleBase" id="RU280813"/>
    </source>
</evidence>
<keyword evidence="4 6" id="KW-1133">Transmembrane helix</keyword>
<feature type="transmembrane region" description="Helical" evidence="6">
    <location>
        <begin position="234"/>
        <end position="266"/>
    </location>
</feature>
<keyword evidence="5 6" id="KW-0472">Membrane</keyword>
<keyword evidence="3 6" id="KW-0812">Transmembrane</keyword>
<dbReference type="GO" id="GO:0016020">
    <property type="term" value="C:membrane"/>
    <property type="evidence" value="ECO:0007669"/>
    <property type="project" value="UniProtKB-SubCell"/>
</dbReference>
<protein>
    <recommendedName>
        <fullName evidence="6">Serpentine receptor class gamma</fullName>
    </recommendedName>
</protein>
<organism evidence="7 8">
    <name type="scientific">Caenorhabditis tropicalis</name>
    <dbReference type="NCBI Taxonomy" id="1561998"/>
    <lineage>
        <taxon>Eukaryota</taxon>
        <taxon>Metazoa</taxon>
        <taxon>Ecdysozoa</taxon>
        <taxon>Nematoda</taxon>
        <taxon>Chromadorea</taxon>
        <taxon>Rhabditida</taxon>
        <taxon>Rhabditina</taxon>
        <taxon>Rhabditomorpha</taxon>
        <taxon>Rhabditoidea</taxon>
        <taxon>Rhabditidae</taxon>
        <taxon>Peloderinae</taxon>
        <taxon>Caenorhabditis</taxon>
    </lineage>
</organism>
<feature type="transmembrane region" description="Helical" evidence="6">
    <location>
        <begin position="194"/>
        <end position="222"/>
    </location>
</feature>
<dbReference type="Proteomes" id="UP000095282">
    <property type="component" value="Unplaced"/>
</dbReference>
<evidence type="ECO:0000256" key="1">
    <source>
        <dbReference type="ARBA" id="ARBA00004141"/>
    </source>
</evidence>
<evidence type="ECO:0000256" key="4">
    <source>
        <dbReference type="ARBA" id="ARBA00022989"/>
    </source>
</evidence>
<feature type="transmembrane region" description="Helical" evidence="6">
    <location>
        <begin position="24"/>
        <end position="49"/>
    </location>
</feature>
<comment type="caution">
    <text evidence="6">Lacks conserved residue(s) required for the propagation of feature annotation.</text>
</comment>
<dbReference type="GO" id="GO:0007606">
    <property type="term" value="P:sensory perception of chemical stimulus"/>
    <property type="evidence" value="ECO:0007669"/>
    <property type="project" value="UniProtKB-UniRule"/>
</dbReference>
<comment type="similarity">
    <text evidence="2 6">Belongs to the nematode receptor-like protein srg family.</text>
</comment>
<dbReference type="PANTHER" id="PTHR37427:SF3">
    <property type="entry name" value="ADENOSINE DEAMINASE"/>
    <property type="match status" value="1"/>
</dbReference>
<dbReference type="PANTHER" id="PTHR37427">
    <property type="entry name" value="PROTEIN CBG20963-RELATED"/>
    <property type="match status" value="1"/>
</dbReference>
<evidence type="ECO:0000313" key="7">
    <source>
        <dbReference type="Proteomes" id="UP000095282"/>
    </source>
</evidence>
<proteinExistence type="inferred from homology"/>
<feature type="transmembrane region" description="Helical" evidence="6">
    <location>
        <begin position="155"/>
        <end position="174"/>
    </location>
</feature>
<dbReference type="GO" id="GO:0004888">
    <property type="term" value="F:transmembrane signaling receptor activity"/>
    <property type="evidence" value="ECO:0007669"/>
    <property type="project" value="InterPro"/>
</dbReference>
<dbReference type="Pfam" id="PF02118">
    <property type="entry name" value="Srg"/>
    <property type="match status" value="1"/>
</dbReference>
<feature type="transmembrane region" description="Helical" evidence="6">
    <location>
        <begin position="61"/>
        <end position="82"/>
    </location>
</feature>
<evidence type="ECO:0000256" key="5">
    <source>
        <dbReference type="ARBA" id="ARBA00023136"/>
    </source>
</evidence>
<evidence type="ECO:0000313" key="8">
    <source>
        <dbReference type="WBParaSite" id="Csp11.Scaffold629.g9222.t2"/>
    </source>
</evidence>
<reference evidence="8" key="1">
    <citation type="submission" date="2016-11" db="UniProtKB">
        <authorList>
            <consortium name="WormBaseParasite"/>
        </authorList>
    </citation>
    <scope>IDENTIFICATION</scope>
</reference>
<sequence length="381" mass="42959">MSTNDSMPFECSTNPDTVFPVLDLFLYFITFSYLSVGLLLHGAILRMIFYSQRKVFKENSFFQIYAMDSIMSILLILDDILFNRLFLFVSPLCSLVAPFFYTPSILLKLIYLILHYTRFSKSIAQILMVLNRMSCVLTPANYDPLWRRITPIARVLVAFLPFGGIWNLIISHVYGQSIRGGFAINYKRAVQWAALSLFQSIYISTALFFTVICTSVTVYKLYFLPDRIKTAEKALCVTSFFISITFLFVAATQMMLSLLILLLFLFPSEVISCDITATLTSQSYYPVYAVFTFHDGRRSPVLYLPYSGSSQSTRITGSFCNSRPTRLDAYRTYPGYGAWPYASSQAFLEGYGVVNYSVLSDGVFMGAKVGVICAAGDCGRG</sequence>